<dbReference type="SUPFAM" id="SSF48452">
    <property type="entry name" value="TPR-like"/>
    <property type="match status" value="1"/>
</dbReference>
<dbReference type="PROSITE" id="PS50005">
    <property type="entry name" value="TPR"/>
    <property type="match status" value="2"/>
</dbReference>
<reference evidence="5" key="1">
    <citation type="journal article" date="2020" name="mSystems">
        <title>Genome- and Community-Level Interaction Insights into Carbon Utilization and Element Cycling Functions of Hydrothermarchaeota in Hydrothermal Sediment.</title>
        <authorList>
            <person name="Zhou Z."/>
            <person name="Liu Y."/>
            <person name="Xu W."/>
            <person name="Pan J."/>
            <person name="Luo Z.H."/>
            <person name="Li M."/>
        </authorList>
    </citation>
    <scope>NUCLEOTIDE SEQUENCE [LARGE SCALE GENOMIC DNA]</scope>
    <source>
        <strain evidence="5">SpSt-374</strain>
    </source>
</reference>
<keyword evidence="2 3" id="KW-0802">TPR repeat</keyword>
<keyword evidence="1" id="KW-0677">Repeat</keyword>
<evidence type="ECO:0000256" key="1">
    <source>
        <dbReference type="ARBA" id="ARBA00022737"/>
    </source>
</evidence>
<dbReference type="Gene3D" id="1.25.40.10">
    <property type="entry name" value="Tetratricopeptide repeat domain"/>
    <property type="match status" value="1"/>
</dbReference>
<proteinExistence type="predicted"/>
<dbReference type="PANTHER" id="PTHR44858">
    <property type="entry name" value="TETRATRICOPEPTIDE REPEAT PROTEIN 6"/>
    <property type="match status" value="1"/>
</dbReference>
<feature type="region of interest" description="Disordered" evidence="4">
    <location>
        <begin position="1"/>
        <end position="27"/>
    </location>
</feature>
<dbReference type="Pfam" id="PF00515">
    <property type="entry name" value="TPR_1"/>
    <property type="match status" value="2"/>
</dbReference>
<sequence>MGVASPRAMPRVGEAGGEMPELVDGAGNDTERVKQWRSIAAQKAGEGDRAYAIEMLSQLLAQYESAIDYNNRGLLYYYNGELDLALADYNRAVALAPALAATYNNRANCYAAKGELVEAIEDYDMAIDLNPFHVRALINQGIAFRHLEMYDLAIQNFDIALGLGQMEGYIYAQRGRTYQADGDWNCAIADYHRALEALAQPSRSPAKLIRRWQFLVETWLEQLMSMTTA</sequence>
<accession>A0A7C3VT95</accession>
<comment type="caution">
    <text evidence="5">The sequence shown here is derived from an EMBL/GenBank/DDBJ whole genome shotgun (WGS) entry which is preliminary data.</text>
</comment>
<evidence type="ECO:0000256" key="3">
    <source>
        <dbReference type="PROSITE-ProRule" id="PRU00339"/>
    </source>
</evidence>
<evidence type="ECO:0000313" key="5">
    <source>
        <dbReference type="EMBL" id="HGG02076.1"/>
    </source>
</evidence>
<dbReference type="InterPro" id="IPR011990">
    <property type="entry name" value="TPR-like_helical_dom_sf"/>
</dbReference>
<gene>
    <name evidence="5" type="ORF">ENR15_15885</name>
</gene>
<feature type="repeat" description="TPR" evidence="3">
    <location>
        <begin position="66"/>
        <end position="99"/>
    </location>
</feature>
<dbReference type="SMART" id="SM00028">
    <property type="entry name" value="TPR"/>
    <property type="match status" value="4"/>
</dbReference>
<dbReference type="PANTHER" id="PTHR44858:SF1">
    <property type="entry name" value="UDP-N-ACETYLGLUCOSAMINE--PEPTIDE N-ACETYLGLUCOSAMINYLTRANSFERASE SPINDLY-RELATED"/>
    <property type="match status" value="1"/>
</dbReference>
<dbReference type="PROSITE" id="PS50293">
    <property type="entry name" value="TPR_REGION"/>
    <property type="match status" value="1"/>
</dbReference>
<dbReference type="InterPro" id="IPR019734">
    <property type="entry name" value="TPR_rpt"/>
</dbReference>
<dbReference type="AlphaFoldDB" id="A0A7C3VT95"/>
<organism evidence="5">
    <name type="scientific">Planktothricoides sp. SpSt-374</name>
    <dbReference type="NCBI Taxonomy" id="2282167"/>
    <lineage>
        <taxon>Bacteria</taxon>
        <taxon>Bacillati</taxon>
        <taxon>Cyanobacteriota</taxon>
        <taxon>Cyanophyceae</taxon>
        <taxon>Oscillatoriophycideae</taxon>
        <taxon>Oscillatoriales</taxon>
        <taxon>Oscillatoriaceae</taxon>
        <taxon>Planktothricoides</taxon>
    </lineage>
</organism>
<evidence type="ECO:0000256" key="4">
    <source>
        <dbReference type="SAM" id="MobiDB-lite"/>
    </source>
</evidence>
<dbReference type="InterPro" id="IPR050498">
    <property type="entry name" value="Ycf3"/>
</dbReference>
<dbReference type="EMBL" id="DSPX01000162">
    <property type="protein sequence ID" value="HGG02076.1"/>
    <property type="molecule type" value="Genomic_DNA"/>
</dbReference>
<evidence type="ECO:0000256" key="2">
    <source>
        <dbReference type="ARBA" id="ARBA00022803"/>
    </source>
</evidence>
<protein>
    <submittedName>
        <fullName evidence="5">Tetratricopeptide repeat protein</fullName>
    </submittedName>
</protein>
<feature type="repeat" description="TPR" evidence="3">
    <location>
        <begin position="100"/>
        <end position="133"/>
    </location>
</feature>
<name>A0A7C3VT95_9CYAN</name>